<feature type="domain" description="Nuclease associated modular" evidence="2">
    <location>
        <begin position="156"/>
        <end position="172"/>
    </location>
</feature>
<dbReference type="SMART" id="SM00496">
    <property type="entry name" value="IENR2"/>
    <property type="match status" value="2"/>
</dbReference>
<reference evidence="3" key="1">
    <citation type="journal article" date="2015" name="Nature">
        <title>Complex archaea that bridge the gap between prokaryotes and eukaryotes.</title>
        <authorList>
            <person name="Spang A."/>
            <person name="Saw J.H."/>
            <person name="Jorgensen S.L."/>
            <person name="Zaremba-Niedzwiedzka K."/>
            <person name="Martijn J."/>
            <person name="Lind A.E."/>
            <person name="van Eijk R."/>
            <person name="Schleper C."/>
            <person name="Guy L."/>
            <person name="Ettema T.J."/>
        </authorList>
    </citation>
    <scope>NUCLEOTIDE SEQUENCE</scope>
</reference>
<feature type="domain" description="Nuclease associated modular" evidence="2">
    <location>
        <begin position="127"/>
        <end position="143"/>
    </location>
</feature>
<protein>
    <recommendedName>
        <fullName evidence="2">Nuclease associated modular domain-containing protein</fullName>
    </recommendedName>
</protein>
<dbReference type="Pfam" id="PF07460">
    <property type="entry name" value="NUMOD3"/>
    <property type="match status" value="2"/>
</dbReference>
<keyword evidence="1" id="KW-0812">Transmembrane</keyword>
<dbReference type="InterPro" id="IPR003611">
    <property type="entry name" value="NUMOD3"/>
</dbReference>
<evidence type="ECO:0000313" key="3">
    <source>
        <dbReference type="EMBL" id="KKL97996.1"/>
    </source>
</evidence>
<gene>
    <name evidence="3" type="ORF">LCGC14_1828840</name>
</gene>
<feature type="transmembrane region" description="Helical" evidence="1">
    <location>
        <begin position="12"/>
        <end position="30"/>
    </location>
</feature>
<evidence type="ECO:0000259" key="2">
    <source>
        <dbReference type="SMART" id="SM00496"/>
    </source>
</evidence>
<dbReference type="GO" id="GO:0003677">
    <property type="term" value="F:DNA binding"/>
    <property type="evidence" value="ECO:0007669"/>
    <property type="project" value="InterPro"/>
</dbReference>
<proteinExistence type="predicted"/>
<evidence type="ECO:0000256" key="1">
    <source>
        <dbReference type="SAM" id="Phobius"/>
    </source>
</evidence>
<comment type="caution">
    <text evidence="3">The sequence shown here is derived from an EMBL/GenBank/DDBJ whole genome shotgun (WGS) entry which is preliminary data.</text>
</comment>
<dbReference type="EMBL" id="LAZR01018027">
    <property type="protein sequence ID" value="KKL97996.1"/>
    <property type="molecule type" value="Genomic_DNA"/>
</dbReference>
<keyword evidence="1" id="KW-1133">Transmembrane helix</keyword>
<dbReference type="AlphaFoldDB" id="A0A0F9H4V5"/>
<sequence>MKYALTADLQLTLGTLLCTTVGMTFIYGLTDPRIGTGHRAVRYVGKADDPTQRRRLHLIPFHLRGFSHKQNWFKQLLRLGLKPGLLILQTVDEVEWKEAERFWMAALRRCGCRLVNADRGGRGGSKPGGKRSLKTRKKIAAALTGNKNARGYQNALGYRHTDEAKRRIGEASRTASAKTREKQRQAMLGNKNALGPHGYALGRDG</sequence>
<accession>A0A0F9H4V5</accession>
<organism evidence="3">
    <name type="scientific">marine sediment metagenome</name>
    <dbReference type="NCBI Taxonomy" id="412755"/>
    <lineage>
        <taxon>unclassified sequences</taxon>
        <taxon>metagenomes</taxon>
        <taxon>ecological metagenomes</taxon>
    </lineage>
</organism>
<name>A0A0F9H4V5_9ZZZZ</name>
<keyword evidence="1" id="KW-0472">Membrane</keyword>